<keyword evidence="3" id="KW-1185">Reference proteome</keyword>
<keyword evidence="1" id="KW-0812">Transmembrane</keyword>
<evidence type="ECO:0000313" key="2">
    <source>
        <dbReference type="EMBL" id="MDM8201845.1"/>
    </source>
</evidence>
<accession>A0ABT7UUC7</accession>
<proteinExistence type="predicted"/>
<organism evidence="2 3">
    <name type="scientific">Allofournierella massiliensis</name>
    <dbReference type="NCBI Taxonomy" id="1650663"/>
    <lineage>
        <taxon>Bacteria</taxon>
        <taxon>Bacillati</taxon>
        <taxon>Bacillota</taxon>
        <taxon>Clostridia</taxon>
        <taxon>Eubacteriales</taxon>
        <taxon>Oscillospiraceae</taxon>
        <taxon>Allofournierella</taxon>
    </lineage>
</organism>
<dbReference type="Pfam" id="PF14209">
    <property type="entry name" value="DUF4321"/>
    <property type="match status" value="1"/>
</dbReference>
<protein>
    <submittedName>
        <fullName evidence="2">DUF4321 domain-containing protein</fullName>
    </submittedName>
</protein>
<comment type="caution">
    <text evidence="2">The sequence shown here is derived from an EMBL/GenBank/DDBJ whole genome shotgun (WGS) entry which is preliminary data.</text>
</comment>
<sequence length="81" mass="8810">MKNALFLCFCLLAGVIAGGLLAQLCAGIPALSWLAYAKTLRFAPQLDLSVLRLNLDFVLELSAAQVITLALAIFVYRRVEI</sequence>
<evidence type="ECO:0000313" key="3">
    <source>
        <dbReference type="Proteomes" id="UP001529380"/>
    </source>
</evidence>
<keyword evidence="1" id="KW-0472">Membrane</keyword>
<dbReference type="EMBL" id="JAUDCL010000021">
    <property type="protein sequence ID" value="MDM8201845.1"/>
    <property type="molecule type" value="Genomic_DNA"/>
</dbReference>
<dbReference type="Proteomes" id="UP001529380">
    <property type="component" value="Unassembled WGS sequence"/>
</dbReference>
<dbReference type="RefSeq" id="WP_087183907.1">
    <property type="nucleotide sequence ID" value="NZ_JAUDCL010000021.1"/>
</dbReference>
<feature type="transmembrane region" description="Helical" evidence="1">
    <location>
        <begin position="57"/>
        <end position="76"/>
    </location>
</feature>
<evidence type="ECO:0000256" key="1">
    <source>
        <dbReference type="SAM" id="Phobius"/>
    </source>
</evidence>
<keyword evidence="1" id="KW-1133">Transmembrane helix</keyword>
<reference evidence="2 3" key="1">
    <citation type="submission" date="2023-06" db="EMBL/GenBank/DDBJ databases">
        <title>Identification and characterization of horizontal gene transfer across gut microbiota members of farm animals based on homology search.</title>
        <authorList>
            <person name="Schwarzerova J."/>
            <person name="Nykrynova M."/>
            <person name="Jureckova K."/>
            <person name="Cejkova D."/>
            <person name="Rychlik I."/>
        </authorList>
    </citation>
    <scope>NUCLEOTIDE SEQUENCE [LARGE SCALE GENOMIC DNA]</scope>
    <source>
        <strain evidence="2 3">ET340</strain>
    </source>
</reference>
<name>A0ABT7UUC7_9FIRM</name>
<dbReference type="InterPro" id="IPR025470">
    <property type="entry name" value="DUF4321"/>
</dbReference>
<gene>
    <name evidence="2" type="ORF">QUW08_11170</name>
</gene>